<dbReference type="AlphaFoldDB" id="A0A8J8P9A4"/>
<protein>
    <submittedName>
        <fullName evidence="1">Uncharacterized protein</fullName>
    </submittedName>
</protein>
<organism evidence="1 2">
    <name type="scientific">Halteria grandinella</name>
    <dbReference type="NCBI Taxonomy" id="5974"/>
    <lineage>
        <taxon>Eukaryota</taxon>
        <taxon>Sar</taxon>
        <taxon>Alveolata</taxon>
        <taxon>Ciliophora</taxon>
        <taxon>Intramacronucleata</taxon>
        <taxon>Spirotrichea</taxon>
        <taxon>Stichotrichia</taxon>
        <taxon>Sporadotrichida</taxon>
        <taxon>Halteriidae</taxon>
        <taxon>Halteria</taxon>
    </lineage>
</organism>
<dbReference type="Proteomes" id="UP000785679">
    <property type="component" value="Unassembled WGS sequence"/>
</dbReference>
<proteinExistence type="predicted"/>
<dbReference type="EMBL" id="RRYP01000060">
    <property type="protein sequence ID" value="TNV88150.1"/>
    <property type="molecule type" value="Genomic_DNA"/>
</dbReference>
<evidence type="ECO:0000313" key="2">
    <source>
        <dbReference type="Proteomes" id="UP000785679"/>
    </source>
</evidence>
<evidence type="ECO:0000313" key="1">
    <source>
        <dbReference type="EMBL" id="TNV88150.1"/>
    </source>
</evidence>
<sequence>MTSETGQRYIPSSQVAHLIMFTRGQIQYQNMVLTSVISSSLLVLSQRRQPGKRALHDWQVLPIDMSPKSSQQYWL</sequence>
<reference evidence="1" key="1">
    <citation type="submission" date="2019-06" db="EMBL/GenBank/DDBJ databases">
        <authorList>
            <person name="Zheng W."/>
        </authorList>
    </citation>
    <scope>NUCLEOTIDE SEQUENCE</scope>
    <source>
        <strain evidence="1">QDHG01</strain>
    </source>
</reference>
<name>A0A8J8P9A4_HALGN</name>
<comment type="caution">
    <text evidence="1">The sequence shown here is derived from an EMBL/GenBank/DDBJ whole genome shotgun (WGS) entry which is preliminary data.</text>
</comment>
<accession>A0A8J8P9A4</accession>
<keyword evidence="2" id="KW-1185">Reference proteome</keyword>
<gene>
    <name evidence="1" type="ORF">FGO68_gene1545</name>
</gene>